<evidence type="ECO:0000256" key="5">
    <source>
        <dbReference type="ARBA" id="ARBA00022525"/>
    </source>
</evidence>
<dbReference type="GeneID" id="105873688"/>
<reference evidence="12" key="1">
    <citation type="submission" date="2016-12" db="EMBL/GenBank/DDBJ databases">
        <title>Mouse lemur reference genome and diversity panel.</title>
        <authorList>
            <person name="Harris R."/>
            <person name="Larsen P."/>
            <person name="Liu Y."/>
            <person name="Hughes D.S."/>
            <person name="Murali S."/>
            <person name="Raveendran M."/>
            <person name="Korchina V."/>
            <person name="Wang M."/>
            <person name="Jhangiani S."/>
            <person name="Bandaranaike D."/>
            <person name="Bellair M."/>
            <person name="Blankenburg K."/>
            <person name="Chao H."/>
            <person name="Dahdouli M."/>
            <person name="Dinh H."/>
            <person name="Doddapaneni H."/>
            <person name="English A."/>
            <person name="Firestine M."/>
            <person name="Gnanaolivu R."/>
            <person name="Gross S."/>
            <person name="Hernandez B."/>
            <person name="Javaid M."/>
            <person name="Jayaseelan J."/>
            <person name="Jones J."/>
            <person name="Khan Z."/>
            <person name="Kovar C."/>
            <person name="Kurapati P."/>
            <person name="Le B."/>
            <person name="Lee S."/>
            <person name="Li M."/>
            <person name="Mathew T."/>
            <person name="Narasimhan A."/>
            <person name="Ngo D."/>
            <person name="Nguyen L."/>
            <person name="Okwuonu G."/>
            <person name="Ongeri F."/>
            <person name="Osuji N."/>
            <person name="Pu L.-L."/>
            <person name="Puazo M."/>
            <person name="Quiroz J."/>
            <person name="Raj R."/>
            <person name="Rajbhandari K."/>
            <person name="Reid J.G."/>
            <person name="Santibanez J."/>
            <person name="Sexton D."/>
            <person name="Skinner E."/>
            <person name="Vee V."/>
            <person name="Weissenberger G."/>
            <person name="Wu Y."/>
            <person name="Xin Y."/>
            <person name="Han Y."/>
            <person name="Campbell C."/>
            <person name="Brown A."/>
            <person name="Sullivan B."/>
            <person name="Shelton J."/>
            <person name="Brown S."/>
            <person name="Dudchenko O."/>
            <person name="Machol I."/>
            <person name="Durand N."/>
            <person name="Shamim M."/>
            <person name="Lieberman A."/>
            <person name="Muzny D.M."/>
            <person name="Richards S."/>
            <person name="Yoder A."/>
            <person name="Worley K.C."/>
            <person name="Rogers J."/>
            <person name="Gibbs R.A."/>
        </authorList>
    </citation>
    <scope>NUCLEOTIDE SEQUENCE [LARGE SCALE GENOMIC DNA]</scope>
</reference>
<evidence type="ECO:0000256" key="10">
    <source>
        <dbReference type="SAM" id="SignalP"/>
    </source>
</evidence>
<dbReference type="AlphaFoldDB" id="A0A8C5XEI6"/>
<dbReference type="Gene3D" id="2.40.128.20">
    <property type="match status" value="1"/>
</dbReference>
<dbReference type="GeneTree" id="ENSGT00390000012130"/>
<evidence type="ECO:0000256" key="2">
    <source>
        <dbReference type="ARBA" id="ARBA00006889"/>
    </source>
</evidence>
<feature type="disulfide bond" evidence="9">
    <location>
        <begin position="90"/>
        <end position="183"/>
    </location>
</feature>
<dbReference type="PIRSF" id="PIRSF036899">
    <property type="entry name" value="AGP"/>
    <property type="match status" value="1"/>
</dbReference>
<dbReference type="GO" id="GO:0005615">
    <property type="term" value="C:extracellular space"/>
    <property type="evidence" value="ECO:0007669"/>
    <property type="project" value="InterPro"/>
</dbReference>
<reference evidence="12" key="3">
    <citation type="submission" date="2025-09" db="UniProtKB">
        <authorList>
            <consortium name="Ensembl"/>
        </authorList>
    </citation>
    <scope>IDENTIFICATION</scope>
</reference>
<comment type="subcellular location">
    <subcellularLocation>
        <location evidence="1">Secreted</location>
    </subcellularLocation>
</comment>
<dbReference type="GO" id="GO:0035580">
    <property type="term" value="C:specific granule lumen"/>
    <property type="evidence" value="ECO:0007669"/>
    <property type="project" value="UniProtKB-ARBA"/>
</dbReference>
<dbReference type="Proteomes" id="UP000694394">
    <property type="component" value="Chromosome 10"/>
</dbReference>
<keyword evidence="8" id="KW-0325">Glycoprotein</keyword>
<feature type="chain" id="PRO_5044150277" description="Lipocalin/cytosolic fatty-acid binding domain-containing protein" evidence="10">
    <location>
        <begin position="19"/>
        <end position="200"/>
    </location>
</feature>
<keyword evidence="13" id="KW-1185">Reference proteome</keyword>
<evidence type="ECO:0000256" key="6">
    <source>
        <dbReference type="ARBA" id="ARBA00022729"/>
    </source>
</evidence>
<dbReference type="FunFam" id="2.40.128.20:FF:000012">
    <property type="entry name" value="Alpha-1-acid glycoprotein 2"/>
    <property type="match status" value="1"/>
</dbReference>
<dbReference type="CDD" id="cd19451">
    <property type="entry name" value="lipocalin_AGP-like"/>
    <property type="match status" value="1"/>
</dbReference>
<dbReference type="KEGG" id="mmur:105873688"/>
<evidence type="ECO:0000256" key="4">
    <source>
        <dbReference type="ARBA" id="ARBA00022486"/>
    </source>
</evidence>
<keyword evidence="6 10" id="KW-0732">Signal</keyword>
<keyword evidence="7 9" id="KW-1015">Disulfide bond</keyword>
<keyword evidence="3" id="KW-0813">Transport</keyword>
<evidence type="ECO:0000256" key="8">
    <source>
        <dbReference type="ARBA" id="ARBA00023180"/>
    </source>
</evidence>
<keyword evidence="5" id="KW-0964">Secreted</keyword>
<dbReference type="Pfam" id="PF00061">
    <property type="entry name" value="Lipocalin"/>
    <property type="match status" value="1"/>
</dbReference>
<dbReference type="EMBL" id="ABDC03014833">
    <property type="status" value="NOT_ANNOTATED_CDS"/>
    <property type="molecule type" value="Genomic_DNA"/>
</dbReference>
<evidence type="ECO:0000256" key="3">
    <source>
        <dbReference type="ARBA" id="ARBA00022448"/>
    </source>
</evidence>
<feature type="domain" description="Lipocalin/cytosolic fatty-acid binding" evidence="11">
    <location>
        <begin position="40"/>
        <end position="179"/>
    </location>
</feature>
<dbReference type="Ensembl" id="ENSMICT00000015283.3">
    <property type="protein sequence ID" value="ENSMICP00000013940.1"/>
    <property type="gene ID" value="ENSMICG00000015294.3"/>
</dbReference>
<evidence type="ECO:0000256" key="1">
    <source>
        <dbReference type="ARBA" id="ARBA00004613"/>
    </source>
</evidence>
<evidence type="ECO:0000313" key="12">
    <source>
        <dbReference type="Ensembl" id="ENSMICP00000013940.1"/>
    </source>
</evidence>
<dbReference type="PRINTS" id="PR00708">
    <property type="entry name" value="A1AGLPROTEIN"/>
</dbReference>
<evidence type="ECO:0000256" key="7">
    <source>
        <dbReference type="ARBA" id="ARBA00023157"/>
    </source>
</evidence>
<evidence type="ECO:0000256" key="9">
    <source>
        <dbReference type="PIRSR" id="PIRSR036899-50"/>
    </source>
</evidence>
<dbReference type="SUPFAM" id="SSF50814">
    <property type="entry name" value="Lipocalins"/>
    <property type="match status" value="1"/>
</dbReference>
<dbReference type="GO" id="GO:0006953">
    <property type="term" value="P:acute-phase response"/>
    <property type="evidence" value="ECO:0007669"/>
    <property type="project" value="UniProtKB-KW"/>
</dbReference>
<organism evidence="12 13">
    <name type="scientific">Microcebus murinus</name>
    <name type="common">Gray mouse lemur</name>
    <name type="synonym">Lemur murinus</name>
    <dbReference type="NCBI Taxonomy" id="30608"/>
    <lineage>
        <taxon>Eukaryota</taxon>
        <taxon>Metazoa</taxon>
        <taxon>Chordata</taxon>
        <taxon>Craniata</taxon>
        <taxon>Vertebrata</taxon>
        <taxon>Euteleostomi</taxon>
        <taxon>Mammalia</taxon>
        <taxon>Eutheria</taxon>
        <taxon>Euarchontoglires</taxon>
        <taxon>Primates</taxon>
        <taxon>Strepsirrhini</taxon>
        <taxon>Lemuriformes</taxon>
        <taxon>Cheirogaleidae</taxon>
        <taxon>Microcebus</taxon>
    </lineage>
</organism>
<feature type="disulfide bond" evidence="9">
    <location>
        <begin position="23"/>
        <end position="165"/>
    </location>
</feature>
<gene>
    <name evidence="12" type="primary">LOC105873688</name>
</gene>
<comment type="similarity">
    <text evidence="2">Belongs to the calycin superfamily. Lipocalin family.</text>
</comment>
<evidence type="ECO:0000313" key="13">
    <source>
        <dbReference type="Proteomes" id="UP000694394"/>
    </source>
</evidence>
<sequence>MALPWALAVLSLLPLLDARSLVCTNVTARPITNATLDRIAGKWFYVASSFRDAEFKKSAQEIETAFFYFAPNKTEGTIELREYLTIKDKCVYNFSYLNIQWENGTLSKYESGREHFAHLLLLEDPRTYIFAFHLEDEQNRGMSFYADTPEPTQGQMDEFYGVLACLGISKSEVMHTDWKKNQCEQLEKQHKEERRREEES</sequence>
<protein>
    <recommendedName>
        <fullName evidence="11">Lipocalin/cytosolic fatty-acid binding domain-containing protein</fullName>
    </recommendedName>
</protein>
<dbReference type="PANTHER" id="PTHR11967">
    <property type="entry name" value="ALPHA-1-ACID GLYCOPROTEIN"/>
    <property type="match status" value="1"/>
</dbReference>
<dbReference type="InterPro" id="IPR012674">
    <property type="entry name" value="Calycin"/>
</dbReference>
<dbReference type="GO" id="GO:0032760">
    <property type="term" value="P:positive regulation of tumor necrosis factor production"/>
    <property type="evidence" value="ECO:0007669"/>
    <property type="project" value="UniProtKB-ARBA"/>
</dbReference>
<name>A0A8C5XEI6_MICMU</name>
<dbReference type="PANTHER" id="PTHR11967:SF2">
    <property type="entry name" value="ALPHA-1-ACID GLYCOPROTEIN 1"/>
    <property type="match status" value="1"/>
</dbReference>
<dbReference type="InterPro" id="IPR001500">
    <property type="entry name" value="A1A_glycop"/>
</dbReference>
<keyword evidence="4" id="KW-0011">Acute phase</keyword>
<accession>A0A8C5XEI6</accession>
<proteinExistence type="inferred from homology"/>
<dbReference type="OrthoDB" id="9448848at2759"/>
<reference evidence="12" key="2">
    <citation type="submission" date="2025-08" db="UniProtKB">
        <authorList>
            <consortium name="Ensembl"/>
        </authorList>
    </citation>
    <scope>IDENTIFICATION</scope>
</reference>
<feature type="signal peptide" evidence="10">
    <location>
        <begin position="1"/>
        <end position="18"/>
    </location>
</feature>
<dbReference type="GO" id="GO:0002682">
    <property type="term" value="P:regulation of immune system process"/>
    <property type="evidence" value="ECO:0007669"/>
    <property type="project" value="InterPro"/>
</dbReference>
<dbReference type="InterPro" id="IPR000566">
    <property type="entry name" value="Lipocln_cytosolic_FA-bd_dom"/>
</dbReference>
<dbReference type="RefSeq" id="XP_012624279.1">
    <property type="nucleotide sequence ID" value="XM_012768825.2"/>
</dbReference>
<dbReference type="OMA" id="KTFMLAF"/>
<evidence type="ECO:0000259" key="11">
    <source>
        <dbReference type="Pfam" id="PF00061"/>
    </source>
</evidence>